<dbReference type="InterPro" id="IPR050194">
    <property type="entry name" value="Glycosyltransferase_grp1"/>
</dbReference>
<dbReference type="OrthoDB" id="9790710at2"/>
<keyword evidence="2" id="KW-0328">Glycosyltransferase</keyword>
<dbReference type="EMBL" id="CYSE01000001">
    <property type="protein sequence ID" value="CUH74964.1"/>
    <property type="molecule type" value="Genomic_DNA"/>
</dbReference>
<evidence type="ECO:0000313" key="3">
    <source>
        <dbReference type="Proteomes" id="UP000054935"/>
    </source>
</evidence>
<dbReference type="Pfam" id="PF00534">
    <property type="entry name" value="Glycos_transf_1"/>
    <property type="match status" value="1"/>
</dbReference>
<evidence type="ECO:0000313" key="2">
    <source>
        <dbReference type="EMBL" id="CUH74964.1"/>
    </source>
</evidence>
<dbReference type="PANTHER" id="PTHR45947:SF15">
    <property type="entry name" value="TEICHURONIC ACID BIOSYNTHESIS GLYCOSYLTRANSFERASE TUAC-RELATED"/>
    <property type="match status" value="1"/>
</dbReference>
<keyword evidence="2" id="KW-0808">Transferase</keyword>
<sequence>MRIVIIVSDFPKVTETFVLANALHYLDAGHDARIFHLKPFRTGEVIHGHAQRAIERGFTFGWLSFGGLMWALGRPRRLGRVVAQIVRGFAKEPKRLAASLAIVPKSCALARACARDGTGHIHAEFAGYPATSAWIAATLSGVPFSFSAHAHDIFLTQSLLAEKAQDARFVRVISRFNRDFLAALPSFPADRLEVLRCGVSLPEPTPTPSPATPWRLLFVGALLPRKGVEDLLEALSRLADLPIHLDVVGGGRLREGLEAMAQQMGLDVTFHGAQPSDAVRARMRDAHLVVVPSKQGDGGRSEGIPVVLMEAMSEARPVVASRLSGIPELVEDGVTGRLSGPGDPAALAGAIRAALTDWQGTLEMAQRGRARVAEHYDIQKNAAALLARIEEEAA</sequence>
<reference evidence="2 3" key="1">
    <citation type="submission" date="2015-09" db="EMBL/GenBank/DDBJ databases">
        <authorList>
            <consortium name="Swine Surveillance"/>
        </authorList>
    </citation>
    <scope>NUCLEOTIDE SEQUENCE [LARGE SCALE GENOMIC DNA]</scope>
    <source>
        <strain evidence="2 3">CECT 7648</strain>
    </source>
</reference>
<feature type="domain" description="Glycosyl transferase family 1" evidence="1">
    <location>
        <begin position="208"/>
        <end position="369"/>
    </location>
</feature>
<dbReference type="RefSeq" id="WP_083499755.1">
    <property type="nucleotide sequence ID" value="NZ_CYSE01000001.1"/>
</dbReference>
<gene>
    <name evidence="2" type="primary">pimB</name>
    <name evidence="2" type="ORF">TRN7648_00173</name>
</gene>
<accession>A0A0P1G069</accession>
<dbReference type="STRING" id="441103.TRN7648_00173"/>
<dbReference type="AlphaFoldDB" id="A0A0P1G069"/>
<dbReference type="EC" id="2.4.1.57" evidence="2"/>
<proteinExistence type="predicted"/>
<evidence type="ECO:0000259" key="1">
    <source>
        <dbReference type="Pfam" id="PF00534"/>
    </source>
</evidence>
<protein>
    <submittedName>
        <fullName evidence="2">GDP-mannose-dependent alpha-(1-6)-phosphatidylinositol monomannoside mannosyltransferase</fullName>
        <ecNumber evidence="2">2.4.1.57</ecNumber>
    </submittedName>
</protein>
<dbReference type="Proteomes" id="UP000054935">
    <property type="component" value="Unassembled WGS sequence"/>
</dbReference>
<dbReference type="InterPro" id="IPR001296">
    <property type="entry name" value="Glyco_trans_1"/>
</dbReference>
<organism evidence="2 3">
    <name type="scientific">Tropicibacter naphthalenivorans</name>
    <dbReference type="NCBI Taxonomy" id="441103"/>
    <lineage>
        <taxon>Bacteria</taxon>
        <taxon>Pseudomonadati</taxon>
        <taxon>Pseudomonadota</taxon>
        <taxon>Alphaproteobacteria</taxon>
        <taxon>Rhodobacterales</taxon>
        <taxon>Roseobacteraceae</taxon>
        <taxon>Tropicibacter</taxon>
    </lineage>
</organism>
<dbReference type="GO" id="GO:0016757">
    <property type="term" value="F:glycosyltransferase activity"/>
    <property type="evidence" value="ECO:0007669"/>
    <property type="project" value="UniProtKB-KW"/>
</dbReference>
<dbReference type="Gene3D" id="3.40.50.2000">
    <property type="entry name" value="Glycogen Phosphorylase B"/>
    <property type="match status" value="2"/>
</dbReference>
<keyword evidence="3" id="KW-1185">Reference proteome</keyword>
<name>A0A0P1G069_9RHOB</name>
<dbReference type="SUPFAM" id="SSF53756">
    <property type="entry name" value="UDP-Glycosyltransferase/glycogen phosphorylase"/>
    <property type="match status" value="1"/>
</dbReference>
<dbReference type="PANTHER" id="PTHR45947">
    <property type="entry name" value="SULFOQUINOVOSYL TRANSFERASE SQD2"/>
    <property type="match status" value="1"/>
</dbReference>